<evidence type="ECO:0000256" key="1">
    <source>
        <dbReference type="ARBA" id="ARBA00001971"/>
    </source>
</evidence>
<dbReference type="Pfam" id="PF00067">
    <property type="entry name" value="p450"/>
    <property type="match status" value="1"/>
</dbReference>
<dbReference type="Proteomes" id="UP001321749">
    <property type="component" value="Unassembled WGS sequence"/>
</dbReference>
<comment type="caution">
    <text evidence="10">The sequence shown here is derived from an EMBL/GenBank/DDBJ whole genome shotgun (WGS) entry which is preliminary data.</text>
</comment>
<dbReference type="SUPFAM" id="SSF48264">
    <property type="entry name" value="Cytochrome P450"/>
    <property type="match status" value="1"/>
</dbReference>
<evidence type="ECO:0000256" key="6">
    <source>
        <dbReference type="ARBA" id="ARBA00023004"/>
    </source>
</evidence>
<keyword evidence="7 10" id="KW-0503">Monooxygenase</keyword>
<keyword evidence="9" id="KW-1133">Transmembrane helix</keyword>
<keyword evidence="9" id="KW-0812">Transmembrane</keyword>
<keyword evidence="3 8" id="KW-0349">Heme</keyword>
<reference evidence="10" key="1">
    <citation type="journal article" date="2023" name="Mol. Phylogenet. Evol.">
        <title>Genome-scale phylogeny and comparative genomics of the fungal order Sordariales.</title>
        <authorList>
            <person name="Hensen N."/>
            <person name="Bonometti L."/>
            <person name="Westerberg I."/>
            <person name="Brannstrom I.O."/>
            <person name="Guillou S."/>
            <person name="Cros-Aarteil S."/>
            <person name="Calhoun S."/>
            <person name="Haridas S."/>
            <person name="Kuo A."/>
            <person name="Mondo S."/>
            <person name="Pangilinan J."/>
            <person name="Riley R."/>
            <person name="LaButti K."/>
            <person name="Andreopoulos B."/>
            <person name="Lipzen A."/>
            <person name="Chen C."/>
            <person name="Yan M."/>
            <person name="Daum C."/>
            <person name="Ng V."/>
            <person name="Clum A."/>
            <person name="Steindorff A."/>
            <person name="Ohm R.A."/>
            <person name="Martin F."/>
            <person name="Silar P."/>
            <person name="Natvig D.O."/>
            <person name="Lalanne C."/>
            <person name="Gautier V."/>
            <person name="Ament-Velasquez S.L."/>
            <person name="Kruys A."/>
            <person name="Hutchinson M.I."/>
            <person name="Powell A.J."/>
            <person name="Barry K."/>
            <person name="Miller A.N."/>
            <person name="Grigoriev I.V."/>
            <person name="Debuchy R."/>
            <person name="Gladieux P."/>
            <person name="Hiltunen Thoren M."/>
            <person name="Johannesson H."/>
        </authorList>
    </citation>
    <scope>NUCLEOTIDE SEQUENCE</scope>
    <source>
        <strain evidence="10">PSN324</strain>
    </source>
</reference>
<dbReference type="InterPro" id="IPR002401">
    <property type="entry name" value="Cyt_P450_E_grp-I"/>
</dbReference>
<keyword evidence="5" id="KW-0560">Oxidoreductase</keyword>
<dbReference type="CDD" id="cd11051">
    <property type="entry name" value="CYP59-like"/>
    <property type="match status" value="1"/>
</dbReference>
<evidence type="ECO:0000313" key="10">
    <source>
        <dbReference type="EMBL" id="KAK4465014.1"/>
    </source>
</evidence>
<dbReference type="InterPro" id="IPR050121">
    <property type="entry name" value="Cytochrome_P450_monoxygenase"/>
</dbReference>
<proteinExistence type="predicted"/>
<dbReference type="GO" id="GO:0020037">
    <property type="term" value="F:heme binding"/>
    <property type="evidence" value="ECO:0007669"/>
    <property type="project" value="InterPro"/>
</dbReference>
<dbReference type="PRINTS" id="PR00463">
    <property type="entry name" value="EP450I"/>
</dbReference>
<evidence type="ECO:0000256" key="7">
    <source>
        <dbReference type="ARBA" id="ARBA00023033"/>
    </source>
</evidence>
<dbReference type="PANTHER" id="PTHR24305:SF107">
    <property type="entry name" value="P450, PUTATIVE (EUROFUNG)-RELATED"/>
    <property type="match status" value="1"/>
</dbReference>
<evidence type="ECO:0000256" key="5">
    <source>
        <dbReference type="ARBA" id="ARBA00023002"/>
    </source>
</evidence>
<dbReference type="PRINTS" id="PR00385">
    <property type="entry name" value="P450"/>
</dbReference>
<comment type="pathway">
    <text evidence="2">Secondary metabolite biosynthesis.</text>
</comment>
<comment type="cofactor">
    <cofactor evidence="1 8">
        <name>heme</name>
        <dbReference type="ChEBI" id="CHEBI:30413"/>
    </cofactor>
</comment>
<evidence type="ECO:0000256" key="4">
    <source>
        <dbReference type="ARBA" id="ARBA00022723"/>
    </source>
</evidence>
<evidence type="ECO:0000256" key="3">
    <source>
        <dbReference type="ARBA" id="ARBA00022617"/>
    </source>
</evidence>
<keyword evidence="6 8" id="KW-0408">Iron</keyword>
<keyword evidence="11" id="KW-1185">Reference proteome</keyword>
<dbReference type="InterPro" id="IPR001128">
    <property type="entry name" value="Cyt_P450"/>
</dbReference>
<evidence type="ECO:0000256" key="2">
    <source>
        <dbReference type="ARBA" id="ARBA00005179"/>
    </source>
</evidence>
<dbReference type="AlphaFoldDB" id="A0AAV9HY48"/>
<accession>A0AAV9HY48</accession>
<dbReference type="GO" id="GO:0005506">
    <property type="term" value="F:iron ion binding"/>
    <property type="evidence" value="ECO:0007669"/>
    <property type="project" value="InterPro"/>
</dbReference>
<feature type="transmembrane region" description="Helical" evidence="9">
    <location>
        <begin position="12"/>
        <end position="31"/>
    </location>
</feature>
<dbReference type="Gene3D" id="1.10.630.10">
    <property type="entry name" value="Cytochrome P450"/>
    <property type="match status" value="1"/>
</dbReference>
<dbReference type="InterPro" id="IPR036396">
    <property type="entry name" value="Cyt_P450_sf"/>
</dbReference>
<protein>
    <submittedName>
        <fullName evidence="10">Sterigmatocystin biosynthesis P450 monooxygenase StcS</fullName>
    </submittedName>
</protein>
<evidence type="ECO:0000313" key="11">
    <source>
        <dbReference type="Proteomes" id="UP001321749"/>
    </source>
</evidence>
<reference evidence="10" key="2">
    <citation type="submission" date="2023-06" db="EMBL/GenBank/DDBJ databases">
        <authorList>
            <consortium name="Lawrence Berkeley National Laboratory"/>
            <person name="Mondo S.J."/>
            <person name="Hensen N."/>
            <person name="Bonometti L."/>
            <person name="Westerberg I."/>
            <person name="Brannstrom I.O."/>
            <person name="Guillou S."/>
            <person name="Cros-Aarteil S."/>
            <person name="Calhoun S."/>
            <person name="Haridas S."/>
            <person name="Kuo A."/>
            <person name="Pangilinan J."/>
            <person name="Riley R."/>
            <person name="Labutti K."/>
            <person name="Andreopoulos B."/>
            <person name="Lipzen A."/>
            <person name="Chen C."/>
            <person name="Yanf M."/>
            <person name="Daum C."/>
            <person name="Ng V."/>
            <person name="Clum A."/>
            <person name="Steindorff A."/>
            <person name="Ohm R."/>
            <person name="Martin F."/>
            <person name="Silar P."/>
            <person name="Natvig D."/>
            <person name="Lalanne C."/>
            <person name="Gautier V."/>
            <person name="Ament-Velasquez S.L."/>
            <person name="Kruys A."/>
            <person name="Hutchinson M.I."/>
            <person name="Powell A.J."/>
            <person name="Barry K."/>
            <person name="Miller A.N."/>
            <person name="Grigoriev I.V."/>
            <person name="Debuchy R."/>
            <person name="Gladieux P."/>
            <person name="Thoren M.H."/>
            <person name="Johannesson H."/>
        </authorList>
    </citation>
    <scope>NUCLEOTIDE SEQUENCE</scope>
    <source>
        <strain evidence="10">PSN324</strain>
    </source>
</reference>
<dbReference type="GO" id="GO:0004497">
    <property type="term" value="F:monooxygenase activity"/>
    <property type="evidence" value="ECO:0007669"/>
    <property type="project" value="UniProtKB-KW"/>
</dbReference>
<feature type="binding site" description="axial binding residue" evidence="8">
    <location>
        <position position="484"/>
    </location>
    <ligand>
        <name>heme</name>
        <dbReference type="ChEBI" id="CHEBI:30413"/>
    </ligand>
    <ligandPart>
        <name>Fe</name>
        <dbReference type="ChEBI" id="CHEBI:18248"/>
    </ligandPart>
</feature>
<sequence>MADYLRASSPLTLTLVVGVATILGNFFVKLYRARMLLVDRRRRGLPVAPNHSFLFGHLLYLKPYLDRLPSGAHWQFAMGAIAREEFPGTGGFYIDLWPMSGLLYVVFSPQIGVQITQTNAALHSERPKLLERFFKPITGGPNIFDLPEKEWKPWRLAFNKGFQNNTIMSLVPGMLDQIKVYAEILRGFAEKGDMFCLDPVTLRFTIDMIGKNIINISLDAQKGYNVLADSMLSQIRWHSRNAEINPLSGLDFVTAFMQWKNSRAMDQYIGKELDARYEAYKSDPSTAASKSTIDLVLQAYMAGQTAKSGSSAPPEKLDAEFRTAAIRQIRLFIFAGYDSTSSALCYCFHMLAKHPEVLAKMRAEHDAVLGTDPAAAPEKLTRDPHLVNSLQYTLGVIKEVMRFFPPAASNRAGKAGVNITDDAGNICPTDDAMLHILHTEMHRNARYWRRCEEFLPERWLVGPEDELHPVPGAWRPFELGPRNCIAQGLVLVELRVVLACLVRTFEVKPAYDEWDALHPAKGDKLYRGERAFQVEAGAAHPVDGYPCRITLVRGAWAA</sequence>
<evidence type="ECO:0000256" key="9">
    <source>
        <dbReference type="SAM" id="Phobius"/>
    </source>
</evidence>
<gene>
    <name evidence="10" type="ORF">QBC42DRAFT_262315</name>
</gene>
<evidence type="ECO:0000256" key="8">
    <source>
        <dbReference type="PIRSR" id="PIRSR602401-1"/>
    </source>
</evidence>
<name>A0AAV9HY48_9PEZI</name>
<dbReference type="GO" id="GO:0016705">
    <property type="term" value="F:oxidoreductase activity, acting on paired donors, with incorporation or reduction of molecular oxygen"/>
    <property type="evidence" value="ECO:0007669"/>
    <property type="project" value="InterPro"/>
</dbReference>
<keyword evidence="9" id="KW-0472">Membrane</keyword>
<keyword evidence="4 8" id="KW-0479">Metal-binding</keyword>
<dbReference type="EMBL" id="MU864943">
    <property type="protein sequence ID" value="KAK4465014.1"/>
    <property type="molecule type" value="Genomic_DNA"/>
</dbReference>
<dbReference type="PANTHER" id="PTHR24305">
    <property type="entry name" value="CYTOCHROME P450"/>
    <property type="match status" value="1"/>
</dbReference>
<organism evidence="10 11">
    <name type="scientific">Cladorrhinum samala</name>
    <dbReference type="NCBI Taxonomy" id="585594"/>
    <lineage>
        <taxon>Eukaryota</taxon>
        <taxon>Fungi</taxon>
        <taxon>Dikarya</taxon>
        <taxon>Ascomycota</taxon>
        <taxon>Pezizomycotina</taxon>
        <taxon>Sordariomycetes</taxon>
        <taxon>Sordariomycetidae</taxon>
        <taxon>Sordariales</taxon>
        <taxon>Podosporaceae</taxon>
        <taxon>Cladorrhinum</taxon>
    </lineage>
</organism>